<gene>
    <name evidence="2" type="ORF">A7U60_g4069</name>
</gene>
<feature type="compositionally biased region" description="Low complexity" evidence="1">
    <location>
        <begin position="304"/>
        <end position="319"/>
    </location>
</feature>
<protein>
    <submittedName>
        <fullName evidence="2">Uncharacterized protein</fullName>
    </submittedName>
</protein>
<name>A0A9Q5HZA2_SANBA</name>
<evidence type="ECO:0000313" key="2">
    <source>
        <dbReference type="EMBL" id="OCB88780.1"/>
    </source>
</evidence>
<feature type="compositionally biased region" description="Polar residues" evidence="1">
    <location>
        <begin position="332"/>
        <end position="343"/>
    </location>
</feature>
<comment type="caution">
    <text evidence="2">The sequence shown here is derived from an EMBL/GenBank/DDBJ whole genome shotgun (WGS) entry which is preliminary data.</text>
</comment>
<evidence type="ECO:0000256" key="1">
    <source>
        <dbReference type="SAM" id="MobiDB-lite"/>
    </source>
</evidence>
<feature type="compositionally biased region" description="Acidic residues" evidence="1">
    <location>
        <begin position="288"/>
        <end position="300"/>
    </location>
</feature>
<accession>A0A9Q5HZA2</accession>
<dbReference type="Proteomes" id="UP000757232">
    <property type="component" value="Unassembled WGS sequence"/>
</dbReference>
<dbReference type="OrthoDB" id="3184250at2759"/>
<keyword evidence="3" id="KW-1185">Reference proteome</keyword>
<proteinExistence type="predicted"/>
<evidence type="ECO:0000313" key="3">
    <source>
        <dbReference type="Proteomes" id="UP000757232"/>
    </source>
</evidence>
<dbReference type="AlphaFoldDB" id="A0A9Q5HZA2"/>
<reference evidence="2" key="1">
    <citation type="submission" date="2016-06" db="EMBL/GenBank/DDBJ databases">
        <title>Draft Genome sequence of the fungus Inonotus baumii.</title>
        <authorList>
            <person name="Zhu H."/>
            <person name="Lin W."/>
        </authorList>
    </citation>
    <scope>NUCLEOTIDE SEQUENCE</scope>
    <source>
        <strain evidence="2">821</strain>
    </source>
</reference>
<organism evidence="2 3">
    <name type="scientific">Sanghuangporus baumii</name>
    <name type="common">Phellinus baumii</name>
    <dbReference type="NCBI Taxonomy" id="108892"/>
    <lineage>
        <taxon>Eukaryota</taxon>
        <taxon>Fungi</taxon>
        <taxon>Dikarya</taxon>
        <taxon>Basidiomycota</taxon>
        <taxon>Agaricomycotina</taxon>
        <taxon>Agaricomycetes</taxon>
        <taxon>Hymenochaetales</taxon>
        <taxon>Hymenochaetaceae</taxon>
        <taxon>Sanghuangporus</taxon>
    </lineage>
</organism>
<sequence length="402" mass="44108">MEEFTEVRTESSYESFGTNTNLAPGRKEYSRILQSKEWLVKVDNTRSVPYLLFGQKVYFPFILATPSFDAMIIASLDKEPVNSSLAASLIWDLHTLSGISDANFDIVESRDADLAFELDCDKFKWRWEAYLLGPKTSADVISKHLILPLISLTHVSFYSADPVSELAEGDLEKTVDKIGRTARRSVDIHVKQTLSRPRISTTLQRISSILGFVQTLPSIRSETERPNLEGQVEALRDHIAPSPDEASRPSFSTTGDTKWHQGVQNAVPPESVKPPIEAKVIQPAAADAESETESDSDDERDVLASKSRASQGSASRARATPPANLISEPPVSGQTSRLQSPDSDSPPAKKFRSKITNISDSDSDSDSRVKGRSQGSQGNTGGARPVIGRGVRQPLKRGGRRF</sequence>
<feature type="region of interest" description="Disordered" evidence="1">
    <location>
        <begin position="239"/>
        <end position="402"/>
    </location>
</feature>
<dbReference type="EMBL" id="LNZH02000171">
    <property type="protein sequence ID" value="OCB88780.1"/>
    <property type="molecule type" value="Genomic_DNA"/>
</dbReference>